<sequence>MPEQSALERSYRRLLLAYPGFYRRERGLEILTTLLDAAKPGQVRATIGEAAHLVLSGLRFRVAPPGTAGRIAAGVAALWTAVVLGGVGAYVAWDSSSTAPAAIDDPRISALADALVGQPPARVDHGGGDLLGIAYGHQAGGRFQTLGAEELPGMRPVPSGHNRLYEGVDATRGVLDAAHRRLQADGWRTGAVTRPANCGCGVFWASRDGVLLRMADDRARDQQKIINVDFYPIEPSGVPAGVVVGFALGLILAWPAVTWLTHRYARTSRGDRMLFLLFAVPALYACLANTVDNLLSMVPDPDTDSVLLAADLMYPLANQVENPLAVSVIAVGLAACVGIVVFTPWRRRHPETDPAPAPTALTEG</sequence>
<evidence type="ECO:0000256" key="1">
    <source>
        <dbReference type="SAM" id="Phobius"/>
    </source>
</evidence>
<feature type="transmembrane region" description="Helical" evidence="1">
    <location>
        <begin position="324"/>
        <end position="342"/>
    </location>
</feature>
<feature type="transmembrane region" description="Helical" evidence="1">
    <location>
        <begin position="71"/>
        <end position="93"/>
    </location>
</feature>
<accession>A0A8J3P792</accession>
<comment type="caution">
    <text evidence="2">The sequence shown here is derived from an EMBL/GenBank/DDBJ whole genome shotgun (WGS) entry which is preliminary data.</text>
</comment>
<keyword evidence="1" id="KW-0812">Transmembrane</keyword>
<dbReference type="EMBL" id="BONI01000027">
    <property type="protein sequence ID" value="GIG06811.1"/>
    <property type="molecule type" value="Genomic_DNA"/>
</dbReference>
<gene>
    <name evidence="2" type="ORF">Cco03nite_35110</name>
</gene>
<organism evidence="2 3">
    <name type="scientific">Catellatospora coxensis</name>
    <dbReference type="NCBI Taxonomy" id="310354"/>
    <lineage>
        <taxon>Bacteria</taxon>
        <taxon>Bacillati</taxon>
        <taxon>Actinomycetota</taxon>
        <taxon>Actinomycetes</taxon>
        <taxon>Micromonosporales</taxon>
        <taxon>Micromonosporaceae</taxon>
        <taxon>Catellatospora</taxon>
    </lineage>
</organism>
<keyword evidence="3" id="KW-1185">Reference proteome</keyword>
<proteinExistence type="predicted"/>
<evidence type="ECO:0000313" key="2">
    <source>
        <dbReference type="EMBL" id="GIG06811.1"/>
    </source>
</evidence>
<feature type="transmembrane region" description="Helical" evidence="1">
    <location>
        <begin position="238"/>
        <end position="261"/>
    </location>
</feature>
<evidence type="ECO:0000313" key="3">
    <source>
        <dbReference type="Proteomes" id="UP000630887"/>
    </source>
</evidence>
<dbReference type="Proteomes" id="UP000630887">
    <property type="component" value="Unassembled WGS sequence"/>
</dbReference>
<feature type="transmembrane region" description="Helical" evidence="1">
    <location>
        <begin position="273"/>
        <end position="291"/>
    </location>
</feature>
<dbReference type="AlphaFoldDB" id="A0A8J3P792"/>
<name>A0A8J3P792_9ACTN</name>
<keyword evidence="1" id="KW-1133">Transmembrane helix</keyword>
<reference evidence="2 3" key="1">
    <citation type="submission" date="2021-01" db="EMBL/GenBank/DDBJ databases">
        <title>Whole genome shotgun sequence of Catellatospora coxensis NBRC 107359.</title>
        <authorList>
            <person name="Komaki H."/>
            <person name="Tamura T."/>
        </authorList>
    </citation>
    <scope>NUCLEOTIDE SEQUENCE [LARGE SCALE GENOMIC DNA]</scope>
    <source>
        <strain evidence="2 3">NBRC 107359</strain>
    </source>
</reference>
<keyword evidence="1" id="KW-0472">Membrane</keyword>
<protein>
    <submittedName>
        <fullName evidence="2">Uncharacterized protein</fullName>
    </submittedName>
</protein>
<dbReference type="RefSeq" id="WP_203693167.1">
    <property type="nucleotide sequence ID" value="NZ_BAAALC010000012.1"/>
</dbReference>